<dbReference type="RefSeq" id="WP_148046615.1">
    <property type="nucleotide sequence ID" value="NZ_RJSF01000005.1"/>
</dbReference>
<dbReference type="PANTHER" id="PTHR43214">
    <property type="entry name" value="TWO-COMPONENT RESPONSE REGULATOR"/>
    <property type="match status" value="1"/>
</dbReference>
<dbReference type="PROSITE" id="PS50110">
    <property type="entry name" value="RESPONSE_REGULATORY"/>
    <property type="match status" value="1"/>
</dbReference>
<evidence type="ECO:0000259" key="3">
    <source>
        <dbReference type="PROSITE" id="PS50110"/>
    </source>
</evidence>
<feature type="domain" description="Response regulatory" evidence="3">
    <location>
        <begin position="6"/>
        <end position="122"/>
    </location>
</feature>
<reference evidence="4 5" key="1">
    <citation type="submission" date="2018-11" db="EMBL/GenBank/DDBJ databases">
        <authorList>
            <person name="Li F."/>
        </authorList>
    </citation>
    <scope>NUCLEOTIDE SEQUENCE [LARGE SCALE GENOMIC DNA]</scope>
    <source>
        <strain evidence="4 5">Gsoil 818</strain>
    </source>
</reference>
<dbReference type="SMART" id="SM00448">
    <property type="entry name" value="REC"/>
    <property type="match status" value="1"/>
</dbReference>
<comment type="caution">
    <text evidence="4">The sequence shown here is derived from an EMBL/GenBank/DDBJ whole genome shotgun (WGS) entry which is preliminary data.</text>
</comment>
<protein>
    <submittedName>
        <fullName evidence="4">DNA-binding response regulator</fullName>
    </submittedName>
</protein>
<keyword evidence="1 4" id="KW-0238">DNA-binding</keyword>
<dbReference type="InterPro" id="IPR001789">
    <property type="entry name" value="Sig_transdc_resp-reg_receiver"/>
</dbReference>
<sequence>MNDQVQVLVADDHPVFRSGLRALLATDPAVIVVGEAATGTEAVAATARERPDVVLMDLNMPELDGVAATAQILQSNPQVAIVVLTMFDDDDSVFAAMRAGARGYLLKGTNQADILHAVHAVATGGAVFGPAVAQRVL</sequence>
<dbReference type="Gene3D" id="3.40.50.2300">
    <property type="match status" value="1"/>
</dbReference>
<evidence type="ECO:0000256" key="1">
    <source>
        <dbReference type="ARBA" id="ARBA00023125"/>
    </source>
</evidence>
<keyword evidence="2" id="KW-0597">Phosphoprotein</keyword>
<organism evidence="4 5">
    <name type="scientific">Nocardioides pocheonensis</name>
    <dbReference type="NCBI Taxonomy" id="661485"/>
    <lineage>
        <taxon>Bacteria</taxon>
        <taxon>Bacillati</taxon>
        <taxon>Actinomycetota</taxon>
        <taxon>Actinomycetes</taxon>
        <taxon>Propionibacteriales</taxon>
        <taxon>Nocardioidaceae</taxon>
        <taxon>Nocardioides</taxon>
    </lineage>
</organism>
<dbReference type="Proteomes" id="UP000279994">
    <property type="component" value="Unassembled WGS sequence"/>
</dbReference>
<evidence type="ECO:0000256" key="2">
    <source>
        <dbReference type="PROSITE-ProRule" id="PRU00169"/>
    </source>
</evidence>
<gene>
    <name evidence="4" type="ORF">EFL26_02880</name>
</gene>
<feature type="non-terminal residue" evidence="4">
    <location>
        <position position="137"/>
    </location>
</feature>
<dbReference type="InterPro" id="IPR011006">
    <property type="entry name" value="CheY-like_superfamily"/>
</dbReference>
<dbReference type="InterPro" id="IPR058245">
    <property type="entry name" value="NreC/VraR/RcsB-like_REC"/>
</dbReference>
<dbReference type="GO" id="GO:0000160">
    <property type="term" value="P:phosphorelay signal transduction system"/>
    <property type="evidence" value="ECO:0007669"/>
    <property type="project" value="InterPro"/>
</dbReference>
<proteinExistence type="predicted"/>
<dbReference type="GO" id="GO:0003677">
    <property type="term" value="F:DNA binding"/>
    <property type="evidence" value="ECO:0007669"/>
    <property type="project" value="UniProtKB-KW"/>
</dbReference>
<dbReference type="OrthoDB" id="9808843at2"/>
<dbReference type="SUPFAM" id="SSF52172">
    <property type="entry name" value="CheY-like"/>
    <property type="match status" value="1"/>
</dbReference>
<feature type="modified residue" description="4-aspartylphosphate" evidence="2">
    <location>
        <position position="57"/>
    </location>
</feature>
<dbReference type="AlphaFoldDB" id="A0A3N0GY29"/>
<name>A0A3N0GY29_9ACTN</name>
<dbReference type="CDD" id="cd17535">
    <property type="entry name" value="REC_NarL-like"/>
    <property type="match status" value="1"/>
</dbReference>
<evidence type="ECO:0000313" key="4">
    <source>
        <dbReference type="EMBL" id="RNM17050.1"/>
    </source>
</evidence>
<dbReference type="EMBL" id="RJSF01000005">
    <property type="protein sequence ID" value="RNM17050.1"/>
    <property type="molecule type" value="Genomic_DNA"/>
</dbReference>
<dbReference type="Pfam" id="PF00072">
    <property type="entry name" value="Response_reg"/>
    <property type="match status" value="1"/>
</dbReference>
<keyword evidence="5" id="KW-1185">Reference proteome</keyword>
<accession>A0A3N0GY29</accession>
<dbReference type="InterPro" id="IPR039420">
    <property type="entry name" value="WalR-like"/>
</dbReference>
<evidence type="ECO:0000313" key="5">
    <source>
        <dbReference type="Proteomes" id="UP000279994"/>
    </source>
</evidence>